<dbReference type="GO" id="GO:0009279">
    <property type="term" value="C:cell outer membrane"/>
    <property type="evidence" value="ECO:0007669"/>
    <property type="project" value="UniProtKB-SubCell"/>
</dbReference>
<sequence length="532" mass="58157">MRNKYLYKKIILGSITLGTLFFAGSCTQDLEQEPSLGLTSAVLYKDFNNYKPALAKIYAGLAIGGQGDQNNGDANTDIGGIDGGFSNYLRQMYSMQVLTTDEAVIAWADAGLPEMHSMTWNASNPFVAAIYYRIFNVIAVSNEFIKNTTDEKLSSNGISGANLTEAKYMRAEARFLRAQSYYHAMDLFGNVPYVTEDTDIINTPPPRIVRAELFKYVESELLACANDLKDAKTNEYGRADKAAAWALLARLYLNAQVYTGTGRYTDCITYCNKVISAGYSLKSNYGSLFMADNNINNPEVILSVNYDGTSTKTYGGSTFMVHAAVGGSMPASQFGINGGWGGIRTTKSFVNLFSGSPNDQRGNFYTNGQSLEINSVSTFTDGYAFIKYKNIKFANGAAGSDASGNFVDADIPLYRLADIYLMYGEAVARGGSGGNIATALGYVNALRTRAGANTVSSVNTDFFLDERARELSWEATRRTDLIRYGKFTSSSYLWPWKGGVKDGKAVEDYRNLFPIPANDIVANPNLIQNPGY</sequence>
<dbReference type="Gene3D" id="1.25.40.10">
    <property type="entry name" value="Tetratricopeptide repeat domain"/>
    <property type="match status" value="1"/>
</dbReference>
<evidence type="ECO:0000313" key="10">
    <source>
        <dbReference type="Proteomes" id="UP000198869"/>
    </source>
</evidence>
<evidence type="ECO:0000259" key="8">
    <source>
        <dbReference type="Pfam" id="PF14322"/>
    </source>
</evidence>
<comment type="similarity">
    <text evidence="2">Belongs to the SusD family.</text>
</comment>
<evidence type="ECO:0000256" key="6">
    <source>
        <dbReference type="SAM" id="SignalP"/>
    </source>
</evidence>
<dbReference type="EMBL" id="FNDW01000014">
    <property type="protein sequence ID" value="SDI80678.1"/>
    <property type="molecule type" value="Genomic_DNA"/>
</dbReference>
<dbReference type="Pfam" id="PF14322">
    <property type="entry name" value="SusD-like_3"/>
    <property type="match status" value="1"/>
</dbReference>
<dbReference type="STRING" id="311334.SAMN05421846_11427"/>
<comment type="subcellular location">
    <subcellularLocation>
        <location evidence="1">Cell outer membrane</location>
    </subcellularLocation>
</comment>
<dbReference type="Gene3D" id="1.10.3780.10">
    <property type="entry name" value="SusD-like"/>
    <property type="match status" value="1"/>
</dbReference>
<keyword evidence="10" id="KW-1185">Reference proteome</keyword>
<proteinExistence type="inferred from homology"/>
<dbReference type="InterPro" id="IPR011990">
    <property type="entry name" value="TPR-like_helical_dom_sf"/>
</dbReference>
<evidence type="ECO:0000256" key="5">
    <source>
        <dbReference type="ARBA" id="ARBA00023237"/>
    </source>
</evidence>
<gene>
    <name evidence="9" type="ORF">SAMN05421846_11427</name>
</gene>
<dbReference type="SUPFAM" id="SSF48452">
    <property type="entry name" value="TPR-like"/>
    <property type="match status" value="1"/>
</dbReference>
<evidence type="ECO:0000256" key="1">
    <source>
        <dbReference type="ARBA" id="ARBA00004442"/>
    </source>
</evidence>
<dbReference type="InterPro" id="IPR012944">
    <property type="entry name" value="SusD_RagB_dom"/>
</dbReference>
<reference evidence="10" key="1">
    <citation type="submission" date="2016-10" db="EMBL/GenBank/DDBJ databases">
        <authorList>
            <person name="Varghese N."/>
            <person name="Submissions S."/>
        </authorList>
    </citation>
    <scope>NUCLEOTIDE SEQUENCE [LARGE SCALE GENOMIC DNA]</scope>
    <source>
        <strain evidence="10">DSM 17071</strain>
    </source>
</reference>
<name>A0A1G8NKH8_9FLAO</name>
<dbReference type="AlphaFoldDB" id="A0A1G8NKH8"/>
<feature type="domain" description="RagB/SusD" evidence="7">
    <location>
        <begin position="378"/>
        <end position="532"/>
    </location>
</feature>
<evidence type="ECO:0000259" key="7">
    <source>
        <dbReference type="Pfam" id="PF07980"/>
    </source>
</evidence>
<evidence type="ECO:0000313" key="9">
    <source>
        <dbReference type="EMBL" id="SDI80678.1"/>
    </source>
</evidence>
<organism evidence="9 10">
    <name type="scientific">Chryseobacterium taeanense</name>
    <dbReference type="NCBI Taxonomy" id="311334"/>
    <lineage>
        <taxon>Bacteria</taxon>
        <taxon>Pseudomonadati</taxon>
        <taxon>Bacteroidota</taxon>
        <taxon>Flavobacteriia</taxon>
        <taxon>Flavobacteriales</taxon>
        <taxon>Weeksellaceae</taxon>
        <taxon>Chryseobacterium group</taxon>
        <taxon>Chryseobacterium</taxon>
    </lineage>
</organism>
<dbReference type="InterPro" id="IPR033985">
    <property type="entry name" value="SusD-like_N"/>
</dbReference>
<dbReference type="RefSeq" id="WP_175443678.1">
    <property type="nucleotide sequence ID" value="NZ_FNDW01000014.1"/>
</dbReference>
<dbReference type="Gene3D" id="1.25.40.390">
    <property type="match status" value="1"/>
</dbReference>
<dbReference type="Pfam" id="PF07980">
    <property type="entry name" value="SusD_RagB"/>
    <property type="match status" value="1"/>
</dbReference>
<protein>
    <submittedName>
        <fullName evidence="9">Starch-binding associating with outer membrane</fullName>
    </submittedName>
</protein>
<feature type="chain" id="PRO_5011591956" evidence="6">
    <location>
        <begin position="24"/>
        <end position="532"/>
    </location>
</feature>
<keyword evidence="4" id="KW-0472">Membrane</keyword>
<feature type="signal peptide" evidence="6">
    <location>
        <begin position="1"/>
        <end position="23"/>
    </location>
</feature>
<evidence type="ECO:0000256" key="2">
    <source>
        <dbReference type="ARBA" id="ARBA00006275"/>
    </source>
</evidence>
<dbReference type="Proteomes" id="UP000198869">
    <property type="component" value="Unassembled WGS sequence"/>
</dbReference>
<keyword evidence="3 6" id="KW-0732">Signal</keyword>
<dbReference type="PROSITE" id="PS51257">
    <property type="entry name" value="PROKAR_LIPOPROTEIN"/>
    <property type="match status" value="1"/>
</dbReference>
<keyword evidence="5" id="KW-0998">Cell outer membrane</keyword>
<feature type="domain" description="SusD-like N-terminal" evidence="8">
    <location>
        <begin position="129"/>
        <end position="253"/>
    </location>
</feature>
<evidence type="ECO:0000256" key="3">
    <source>
        <dbReference type="ARBA" id="ARBA00022729"/>
    </source>
</evidence>
<accession>A0A1G8NKH8</accession>
<evidence type="ECO:0000256" key="4">
    <source>
        <dbReference type="ARBA" id="ARBA00023136"/>
    </source>
</evidence>